<dbReference type="InterPro" id="IPR036318">
    <property type="entry name" value="FAD-bd_PCMH-like_sf"/>
</dbReference>
<evidence type="ECO:0000256" key="1">
    <source>
        <dbReference type="ARBA" id="ARBA00001974"/>
    </source>
</evidence>
<evidence type="ECO:0000256" key="4">
    <source>
        <dbReference type="ARBA" id="ARBA00023002"/>
    </source>
</evidence>
<dbReference type="InterPro" id="IPR004113">
    <property type="entry name" value="FAD-bd_oxidored_4_C"/>
</dbReference>
<organism evidence="6 7">
    <name type="scientific">Neptunomonas japonica JAMM 1380</name>
    <dbReference type="NCBI Taxonomy" id="1441457"/>
    <lineage>
        <taxon>Bacteria</taxon>
        <taxon>Pseudomonadati</taxon>
        <taxon>Pseudomonadota</taxon>
        <taxon>Gammaproteobacteria</taxon>
        <taxon>Oceanospirillales</taxon>
        <taxon>Oceanospirillaceae</taxon>
        <taxon>Neptunomonas</taxon>
    </lineage>
</organism>
<accession>A0A7R6SWB6</accession>
<proteinExistence type="predicted"/>
<dbReference type="InterPro" id="IPR006094">
    <property type="entry name" value="Oxid_FAD_bind_N"/>
</dbReference>
<name>A0A7R6SWB6_9GAMM</name>
<dbReference type="EC" id="1.1.3.15" evidence="6"/>
<dbReference type="Gene3D" id="3.30.43.10">
    <property type="entry name" value="Uridine Diphospho-n-acetylenolpyruvylglucosamine Reductase, domain 2"/>
    <property type="match status" value="1"/>
</dbReference>
<dbReference type="Proteomes" id="UP000595332">
    <property type="component" value="Chromosome"/>
</dbReference>
<keyword evidence="3" id="KW-0274">FAD</keyword>
<evidence type="ECO:0000256" key="3">
    <source>
        <dbReference type="ARBA" id="ARBA00022827"/>
    </source>
</evidence>
<dbReference type="PANTHER" id="PTHR42934">
    <property type="entry name" value="GLYCOLATE OXIDASE SUBUNIT GLCD"/>
    <property type="match status" value="1"/>
</dbReference>
<dbReference type="InterPro" id="IPR016167">
    <property type="entry name" value="FAD-bd_PCMH_sub1"/>
</dbReference>
<dbReference type="InterPro" id="IPR016169">
    <property type="entry name" value="FAD-bd_PCMH_sub2"/>
</dbReference>
<evidence type="ECO:0000256" key="2">
    <source>
        <dbReference type="ARBA" id="ARBA00022630"/>
    </source>
</evidence>
<dbReference type="InterPro" id="IPR051914">
    <property type="entry name" value="FAD-linked_OxidoTrans_Type4"/>
</dbReference>
<dbReference type="InterPro" id="IPR016166">
    <property type="entry name" value="FAD-bd_PCMH"/>
</dbReference>
<keyword evidence="7" id="KW-1185">Reference proteome</keyword>
<dbReference type="EMBL" id="AP014546">
    <property type="protein sequence ID" value="BBB30271.1"/>
    <property type="molecule type" value="Genomic_DNA"/>
</dbReference>
<dbReference type="Gene3D" id="3.30.70.2740">
    <property type="match status" value="1"/>
</dbReference>
<sequence length="499" mass="53838">MDTTMNSNIAANIRTQRLASLIPMLSQMIPDHAILSEPEQLKAYECDAFTTMRQMPLLTVLPDTIEQVQHVMRCCHALDIPVVARGAGTGLTAGSMPVENGVLLGMNKFDKIHDIDLHNRSAWIDPGVRNQAVSDATAPYNLYFAPDPSSQLACSVGGNVAENAGGVHCLKYGLTVHNILELDVITIEGERITIGGQALDAAGYDLLALMTGSEGLLGIIVGIRVKLLAKPASARVLLAAFATIEDAGNAIAEIIGAGIIPAGLEMIDQKGIQAIEALMHAGYPVNAAAVVICELDGSVKEVEDELNSVLTILHRLNASDIQISTNEAESKRIWAARKAAFPALACLAPDNYVMDGTIPRRALAQVWTKINLLADEYQLLVVNVFHAGDGNMHPSILFDSSDEDQHKRATELGTRILELCVQVGGTISGEHGIGLEKINQMCLQFTNNEISQFHALKSAFDSKALLNPGKQIPTLARCTEFHSMHIHNGEMPFPHLERF</sequence>
<dbReference type="InterPro" id="IPR016171">
    <property type="entry name" value="Vanillyl_alc_oxidase_C-sub2"/>
</dbReference>
<dbReference type="Pfam" id="PF01565">
    <property type="entry name" value="FAD_binding_4"/>
    <property type="match status" value="1"/>
</dbReference>
<keyword evidence="4 6" id="KW-0560">Oxidoreductase</keyword>
<dbReference type="PROSITE" id="PS51387">
    <property type="entry name" value="FAD_PCMH"/>
    <property type="match status" value="1"/>
</dbReference>
<dbReference type="Gene3D" id="1.10.45.10">
    <property type="entry name" value="Vanillyl-alcohol Oxidase, Chain A, domain 4"/>
    <property type="match status" value="1"/>
</dbReference>
<keyword evidence="2" id="KW-0285">Flavoprotein</keyword>
<protein>
    <submittedName>
        <fullName evidence="6">Glycolate oxidase</fullName>
        <ecNumber evidence="6">1.1.3.15</ecNumber>
    </submittedName>
</protein>
<evidence type="ECO:0000313" key="7">
    <source>
        <dbReference type="Proteomes" id="UP000595332"/>
    </source>
</evidence>
<comment type="cofactor">
    <cofactor evidence="1">
        <name>FAD</name>
        <dbReference type="ChEBI" id="CHEBI:57692"/>
    </cofactor>
</comment>
<dbReference type="SUPFAM" id="SSF55103">
    <property type="entry name" value="FAD-linked oxidases, C-terminal domain"/>
    <property type="match status" value="1"/>
</dbReference>
<dbReference type="InterPro" id="IPR016164">
    <property type="entry name" value="FAD-linked_Oxase-like_C"/>
</dbReference>
<dbReference type="GO" id="GO:0071949">
    <property type="term" value="F:FAD binding"/>
    <property type="evidence" value="ECO:0007669"/>
    <property type="project" value="InterPro"/>
</dbReference>
<evidence type="ECO:0000313" key="6">
    <source>
        <dbReference type="EMBL" id="BBB30271.1"/>
    </source>
</evidence>
<dbReference type="PANTHER" id="PTHR42934:SF1">
    <property type="entry name" value="GLYCOLATE OXIDASE SUBUNIT GLCD"/>
    <property type="match status" value="1"/>
</dbReference>
<dbReference type="GO" id="GO:0003973">
    <property type="term" value="F:(S)-2-hydroxy-acid oxidase activity"/>
    <property type="evidence" value="ECO:0007669"/>
    <property type="project" value="UniProtKB-EC"/>
</dbReference>
<dbReference type="Gene3D" id="3.30.70.2190">
    <property type="match status" value="1"/>
</dbReference>
<reference evidence="6 7" key="1">
    <citation type="journal article" date="2008" name="Int. J. Syst. Evol. Microbiol.">
        <title>Neptunomonas japonica sp. nov., an Osedax japonicus symbiont-like bacterium isolated from sediment adjacent to sperm whale carcasses off Kagoshima, Japan.</title>
        <authorList>
            <person name="Miyazaki M."/>
            <person name="Nogi Y."/>
            <person name="Fujiwara Y."/>
            <person name="Kawato M."/>
            <person name="Kubokawa K."/>
            <person name="Horikoshi K."/>
        </authorList>
    </citation>
    <scope>NUCLEOTIDE SEQUENCE [LARGE SCALE GENOMIC DNA]</scope>
    <source>
        <strain evidence="6 7">JAMM 1380</strain>
    </source>
</reference>
<evidence type="ECO:0000259" key="5">
    <source>
        <dbReference type="PROSITE" id="PS51387"/>
    </source>
</evidence>
<dbReference type="SUPFAM" id="SSF56176">
    <property type="entry name" value="FAD-binding/transporter-associated domain-like"/>
    <property type="match status" value="1"/>
</dbReference>
<dbReference type="KEGG" id="njp:NEJAP_2325"/>
<dbReference type="Pfam" id="PF02913">
    <property type="entry name" value="FAD-oxidase_C"/>
    <property type="match status" value="1"/>
</dbReference>
<gene>
    <name evidence="6" type="ORF">NEJAP_2325</name>
</gene>
<dbReference type="AlphaFoldDB" id="A0A7R6SWB6"/>
<feature type="domain" description="FAD-binding PCMH-type" evidence="5">
    <location>
        <begin position="52"/>
        <end position="230"/>
    </location>
</feature>
<dbReference type="Gene3D" id="3.30.465.10">
    <property type="match status" value="1"/>
</dbReference>